<proteinExistence type="evidence at transcript level"/>
<evidence type="ECO:0000313" key="3">
    <source>
        <dbReference type="EMBL" id="JAC92388.1"/>
    </source>
</evidence>
<dbReference type="AlphaFoldDB" id="A0A090XE77"/>
<evidence type="ECO:0000256" key="1">
    <source>
        <dbReference type="SAM" id="MobiDB-lite"/>
    </source>
</evidence>
<name>A0A090XE77_IXORI</name>
<feature type="compositionally biased region" description="Acidic residues" evidence="1">
    <location>
        <begin position="153"/>
        <end position="183"/>
    </location>
</feature>
<sequence length="183" mass="19928">MLLLKLTLVILILEIGERTMCSGPCPTAAESSPLDLPPGSLLDTPDNKKCNYKVLADLDAMEVLIVNCTKTCTNGKHRTVTNGQTCINKFWVSTSATAQSGPASTAPKEITQPKVTETESTELNEVTVLVGTCQNGSCVAPDNTNCRTITLPEEADDDEGDEEEEEDEEEDEEEEEEDEEEED</sequence>
<dbReference type="EMBL" id="GBIH01002322">
    <property type="protein sequence ID" value="JAC92388.1"/>
    <property type="molecule type" value="mRNA"/>
</dbReference>
<accession>A0A090XE77</accession>
<organism evidence="3">
    <name type="scientific">Ixodes ricinus</name>
    <name type="common">Common tick</name>
    <name type="synonym">Acarus ricinus</name>
    <dbReference type="NCBI Taxonomy" id="34613"/>
    <lineage>
        <taxon>Eukaryota</taxon>
        <taxon>Metazoa</taxon>
        <taxon>Ecdysozoa</taxon>
        <taxon>Arthropoda</taxon>
        <taxon>Chelicerata</taxon>
        <taxon>Arachnida</taxon>
        <taxon>Acari</taxon>
        <taxon>Parasitiformes</taxon>
        <taxon>Ixodida</taxon>
        <taxon>Ixodoidea</taxon>
        <taxon>Ixodidae</taxon>
        <taxon>Ixodinae</taxon>
        <taxon>Ixodes</taxon>
    </lineage>
</organism>
<feature type="chain" id="PRO_5001867135" evidence="2">
    <location>
        <begin position="22"/>
        <end position="183"/>
    </location>
</feature>
<feature type="region of interest" description="Disordered" evidence="1">
    <location>
        <begin position="141"/>
        <end position="183"/>
    </location>
</feature>
<keyword evidence="2" id="KW-0732">Signal</keyword>
<feature type="region of interest" description="Disordered" evidence="1">
    <location>
        <begin position="98"/>
        <end position="119"/>
    </location>
</feature>
<feature type="signal peptide" evidence="2">
    <location>
        <begin position="1"/>
        <end position="21"/>
    </location>
</feature>
<evidence type="ECO:0000256" key="2">
    <source>
        <dbReference type="SAM" id="SignalP"/>
    </source>
</evidence>
<protein>
    <submittedName>
        <fullName evidence="3">Putative secreted salivary gland peptide</fullName>
    </submittedName>
</protein>
<reference evidence="3" key="1">
    <citation type="journal article" date="2015" name="PLoS Negl. Trop. Dis.">
        <title>Deep Sequencing Analysis of the Ixodes ricinus Haemocytome.</title>
        <authorList>
            <person name="Kotsyfakis M."/>
            <person name="Kopacek P."/>
            <person name="Franta Z."/>
            <person name="Pedra J.H."/>
            <person name="Ribeiro J.M."/>
        </authorList>
    </citation>
    <scope>NUCLEOTIDE SEQUENCE</scope>
</reference>